<dbReference type="Proteomes" id="UP000887116">
    <property type="component" value="Unassembled WGS sequence"/>
</dbReference>
<protein>
    <recommendedName>
        <fullName evidence="3">ATP-dependent DNA helicase</fullName>
    </recommendedName>
</protein>
<keyword evidence="2" id="KW-1185">Reference proteome</keyword>
<gene>
    <name evidence="1" type="ORF">TNCT_738851</name>
</gene>
<name>A0A8X6GDM7_TRICU</name>
<reference evidence="1" key="1">
    <citation type="submission" date="2020-07" db="EMBL/GenBank/DDBJ databases">
        <title>Multicomponent nature underlies the extraordinary mechanical properties of spider dragline silk.</title>
        <authorList>
            <person name="Kono N."/>
            <person name="Nakamura H."/>
            <person name="Mori M."/>
            <person name="Yoshida Y."/>
            <person name="Ohtoshi R."/>
            <person name="Malay A.D."/>
            <person name="Moran D.A.P."/>
            <person name="Tomita M."/>
            <person name="Numata K."/>
            <person name="Arakawa K."/>
        </authorList>
    </citation>
    <scope>NUCLEOTIDE SEQUENCE</scope>
</reference>
<proteinExistence type="predicted"/>
<evidence type="ECO:0008006" key="3">
    <source>
        <dbReference type="Google" id="ProtNLM"/>
    </source>
</evidence>
<dbReference type="EMBL" id="BMAO01025313">
    <property type="protein sequence ID" value="GFR01773.1"/>
    <property type="molecule type" value="Genomic_DNA"/>
</dbReference>
<dbReference type="AlphaFoldDB" id="A0A8X6GDM7"/>
<evidence type="ECO:0000313" key="2">
    <source>
        <dbReference type="Proteomes" id="UP000887116"/>
    </source>
</evidence>
<sequence>MPGLKRPAANIINSDVQREHQFDMTSLATFVADKEQLLPAKQRNAYDQINAYLLQHNKMDPFFLDAPVGKGKTFLISLILACI</sequence>
<accession>A0A8X6GDM7</accession>
<evidence type="ECO:0000313" key="1">
    <source>
        <dbReference type="EMBL" id="GFR01773.1"/>
    </source>
</evidence>
<organism evidence="1 2">
    <name type="scientific">Trichonephila clavata</name>
    <name type="common">Joro spider</name>
    <name type="synonym">Nephila clavata</name>
    <dbReference type="NCBI Taxonomy" id="2740835"/>
    <lineage>
        <taxon>Eukaryota</taxon>
        <taxon>Metazoa</taxon>
        <taxon>Ecdysozoa</taxon>
        <taxon>Arthropoda</taxon>
        <taxon>Chelicerata</taxon>
        <taxon>Arachnida</taxon>
        <taxon>Araneae</taxon>
        <taxon>Araneomorphae</taxon>
        <taxon>Entelegynae</taxon>
        <taxon>Araneoidea</taxon>
        <taxon>Nephilidae</taxon>
        <taxon>Trichonephila</taxon>
    </lineage>
</organism>
<dbReference type="OrthoDB" id="10666506at2759"/>
<comment type="caution">
    <text evidence="1">The sequence shown here is derived from an EMBL/GenBank/DDBJ whole genome shotgun (WGS) entry which is preliminary data.</text>
</comment>